<dbReference type="Pfam" id="PF20231">
    <property type="entry name" value="DUF6589"/>
    <property type="match status" value="1"/>
</dbReference>
<evidence type="ECO:0000313" key="3">
    <source>
        <dbReference type="EMBL" id="THU83026.1"/>
    </source>
</evidence>
<dbReference type="OrthoDB" id="2496395at2759"/>
<evidence type="ECO:0000259" key="2">
    <source>
        <dbReference type="Pfam" id="PF20231"/>
    </source>
</evidence>
<name>A0A4S8L3C4_DENBC</name>
<reference evidence="3 4" key="1">
    <citation type="journal article" date="2019" name="Nat. Ecol. Evol.">
        <title>Megaphylogeny resolves global patterns of mushroom evolution.</title>
        <authorList>
            <person name="Varga T."/>
            <person name="Krizsan K."/>
            <person name="Foldi C."/>
            <person name="Dima B."/>
            <person name="Sanchez-Garcia M."/>
            <person name="Sanchez-Ramirez S."/>
            <person name="Szollosi G.J."/>
            <person name="Szarkandi J.G."/>
            <person name="Papp V."/>
            <person name="Albert L."/>
            <person name="Andreopoulos W."/>
            <person name="Angelini C."/>
            <person name="Antonin V."/>
            <person name="Barry K.W."/>
            <person name="Bougher N.L."/>
            <person name="Buchanan P."/>
            <person name="Buyck B."/>
            <person name="Bense V."/>
            <person name="Catcheside P."/>
            <person name="Chovatia M."/>
            <person name="Cooper J."/>
            <person name="Damon W."/>
            <person name="Desjardin D."/>
            <person name="Finy P."/>
            <person name="Geml J."/>
            <person name="Haridas S."/>
            <person name="Hughes K."/>
            <person name="Justo A."/>
            <person name="Karasinski D."/>
            <person name="Kautmanova I."/>
            <person name="Kiss B."/>
            <person name="Kocsube S."/>
            <person name="Kotiranta H."/>
            <person name="LaButti K.M."/>
            <person name="Lechner B.E."/>
            <person name="Liimatainen K."/>
            <person name="Lipzen A."/>
            <person name="Lukacs Z."/>
            <person name="Mihaltcheva S."/>
            <person name="Morgado L.N."/>
            <person name="Niskanen T."/>
            <person name="Noordeloos M.E."/>
            <person name="Ohm R.A."/>
            <person name="Ortiz-Santana B."/>
            <person name="Ovrebo C."/>
            <person name="Racz N."/>
            <person name="Riley R."/>
            <person name="Savchenko A."/>
            <person name="Shiryaev A."/>
            <person name="Soop K."/>
            <person name="Spirin V."/>
            <person name="Szebenyi C."/>
            <person name="Tomsovsky M."/>
            <person name="Tulloss R.E."/>
            <person name="Uehling J."/>
            <person name="Grigoriev I.V."/>
            <person name="Vagvolgyi C."/>
            <person name="Papp T."/>
            <person name="Martin F.M."/>
            <person name="Miettinen O."/>
            <person name="Hibbett D.S."/>
            <person name="Nagy L.G."/>
        </authorList>
    </citation>
    <scope>NUCLEOTIDE SEQUENCE [LARGE SCALE GENOMIC DNA]</scope>
    <source>
        <strain evidence="3 4">CBS 962.96</strain>
    </source>
</reference>
<evidence type="ECO:0000256" key="1">
    <source>
        <dbReference type="SAM" id="MobiDB-lite"/>
    </source>
</evidence>
<dbReference type="InterPro" id="IPR046496">
    <property type="entry name" value="DUF6589"/>
</dbReference>
<accession>A0A4S8L3C4</accession>
<protein>
    <recommendedName>
        <fullName evidence="2">DUF6589 domain-containing protein</fullName>
    </recommendedName>
</protein>
<dbReference type="Proteomes" id="UP000297245">
    <property type="component" value="Unassembled WGS sequence"/>
</dbReference>
<dbReference type="EMBL" id="ML179691">
    <property type="protein sequence ID" value="THU83026.1"/>
    <property type="molecule type" value="Genomic_DNA"/>
</dbReference>
<evidence type="ECO:0000313" key="4">
    <source>
        <dbReference type="Proteomes" id="UP000297245"/>
    </source>
</evidence>
<organism evidence="3 4">
    <name type="scientific">Dendrothele bispora (strain CBS 962.96)</name>
    <dbReference type="NCBI Taxonomy" id="1314807"/>
    <lineage>
        <taxon>Eukaryota</taxon>
        <taxon>Fungi</taxon>
        <taxon>Dikarya</taxon>
        <taxon>Basidiomycota</taxon>
        <taxon>Agaricomycotina</taxon>
        <taxon>Agaricomycetes</taxon>
        <taxon>Agaricomycetidae</taxon>
        <taxon>Agaricales</taxon>
        <taxon>Agaricales incertae sedis</taxon>
        <taxon>Dendrothele</taxon>
    </lineage>
</organism>
<gene>
    <name evidence="3" type="ORF">K435DRAFT_931891</name>
</gene>
<feature type="compositionally biased region" description="Acidic residues" evidence="1">
    <location>
        <begin position="273"/>
        <end position="304"/>
    </location>
</feature>
<sequence>MKYAYEMLHLIHCITTVWPEEIRKLVMQNWLVNTTGRANGFLEVDLMQEHLNYWIKVIYKAHGSNSTWEWLDMITPCIGVLRDIARRMNDMLGADIGTRHAPADRDLRDDIDTLMQSLDEHDVYRLKKGRELDEDEVVIDAITTGLQALTDTVDNPISEYNAAFKKLQRRRQMRLVTDPWEDDSLAQAPQEAPEIMPTVQIATPILSNLNKDLDIEEERVNEPEMDEDVVEKVLRTLEGVEALEQEPMLALSTAEDVAIDDDDDVLEVGGGDQEIDTDSEDEEDEVSEGSEGEWEEDEVDDTLL</sequence>
<feature type="region of interest" description="Disordered" evidence="1">
    <location>
        <begin position="255"/>
        <end position="304"/>
    </location>
</feature>
<feature type="domain" description="DUF6589" evidence="2">
    <location>
        <begin position="2"/>
        <end position="100"/>
    </location>
</feature>
<keyword evidence="4" id="KW-1185">Reference proteome</keyword>
<dbReference type="AlphaFoldDB" id="A0A4S8L3C4"/>
<feature type="compositionally biased region" description="Acidic residues" evidence="1">
    <location>
        <begin position="257"/>
        <end position="266"/>
    </location>
</feature>
<proteinExistence type="predicted"/>